<reference evidence="2 3" key="1">
    <citation type="submission" date="2019-05" db="EMBL/GenBank/DDBJ databases">
        <title>Another draft genome of Portunus trituberculatus and its Hox gene families provides insights of decapod evolution.</title>
        <authorList>
            <person name="Jeong J.-H."/>
            <person name="Song I."/>
            <person name="Kim S."/>
            <person name="Choi T."/>
            <person name="Kim D."/>
            <person name="Ryu S."/>
            <person name="Kim W."/>
        </authorList>
    </citation>
    <scope>NUCLEOTIDE SEQUENCE [LARGE SCALE GENOMIC DNA]</scope>
    <source>
        <tissue evidence="2">Muscle</tissue>
    </source>
</reference>
<keyword evidence="3" id="KW-1185">Reference proteome</keyword>
<protein>
    <submittedName>
        <fullName evidence="2">Uncharacterized protein</fullName>
    </submittedName>
</protein>
<accession>A0A5B7HZ14</accession>
<comment type="caution">
    <text evidence="2">The sequence shown here is derived from an EMBL/GenBank/DDBJ whole genome shotgun (WGS) entry which is preliminary data.</text>
</comment>
<dbReference type="Proteomes" id="UP000324222">
    <property type="component" value="Unassembled WGS sequence"/>
</dbReference>
<name>A0A5B7HZ14_PORTR</name>
<evidence type="ECO:0000313" key="2">
    <source>
        <dbReference type="EMBL" id="MPC75115.1"/>
    </source>
</evidence>
<dbReference type="EMBL" id="VSRR010040403">
    <property type="protein sequence ID" value="MPC75115.1"/>
    <property type="molecule type" value="Genomic_DNA"/>
</dbReference>
<organism evidence="2 3">
    <name type="scientific">Portunus trituberculatus</name>
    <name type="common">Swimming crab</name>
    <name type="synonym">Neptunus trituberculatus</name>
    <dbReference type="NCBI Taxonomy" id="210409"/>
    <lineage>
        <taxon>Eukaryota</taxon>
        <taxon>Metazoa</taxon>
        <taxon>Ecdysozoa</taxon>
        <taxon>Arthropoda</taxon>
        <taxon>Crustacea</taxon>
        <taxon>Multicrustacea</taxon>
        <taxon>Malacostraca</taxon>
        <taxon>Eumalacostraca</taxon>
        <taxon>Eucarida</taxon>
        <taxon>Decapoda</taxon>
        <taxon>Pleocyemata</taxon>
        <taxon>Brachyura</taxon>
        <taxon>Eubrachyura</taxon>
        <taxon>Portunoidea</taxon>
        <taxon>Portunidae</taxon>
        <taxon>Portuninae</taxon>
        <taxon>Portunus</taxon>
    </lineage>
</organism>
<evidence type="ECO:0000256" key="1">
    <source>
        <dbReference type="SAM" id="MobiDB-lite"/>
    </source>
</evidence>
<sequence length="77" mass="8392">MHHCLTNSTPPTPQSRPHANTRCNHTLHDTLRARLRHSTPLTSPQYASLPFHPTPHLHCSLMTPCSAAPVLLGGRGG</sequence>
<dbReference type="AlphaFoldDB" id="A0A5B7HZ14"/>
<evidence type="ECO:0000313" key="3">
    <source>
        <dbReference type="Proteomes" id="UP000324222"/>
    </source>
</evidence>
<gene>
    <name evidence="2" type="ORF">E2C01_069500</name>
</gene>
<feature type="region of interest" description="Disordered" evidence="1">
    <location>
        <begin position="1"/>
        <end position="22"/>
    </location>
</feature>
<proteinExistence type="predicted"/>